<evidence type="ECO:0000256" key="17">
    <source>
        <dbReference type="PIRSR" id="PIRSR001174-2"/>
    </source>
</evidence>
<dbReference type="Proteomes" id="UP000001918">
    <property type="component" value="Chromosome"/>
</dbReference>
<evidence type="ECO:0000256" key="6">
    <source>
        <dbReference type="ARBA" id="ARBA00022825"/>
    </source>
</evidence>
<dbReference type="Pfam" id="PF00004">
    <property type="entry name" value="AAA"/>
    <property type="match status" value="1"/>
</dbReference>
<comment type="subunit">
    <text evidence="14 15">Homohexamer. Organized in a ring with a central cavity.</text>
</comment>
<evidence type="ECO:0000256" key="2">
    <source>
        <dbReference type="ARBA" id="ARBA00022490"/>
    </source>
</evidence>
<dbReference type="InterPro" id="IPR027065">
    <property type="entry name" value="Lon_Prtase"/>
</dbReference>
<dbReference type="PROSITE" id="PS01046">
    <property type="entry name" value="LON_SER"/>
    <property type="match status" value="1"/>
</dbReference>
<dbReference type="InterPro" id="IPR020568">
    <property type="entry name" value="Ribosomal_Su5_D2-typ_SF"/>
</dbReference>
<comment type="subcellular location">
    <subcellularLocation>
        <location evidence="1 14 15">Cytoplasm</location>
    </subcellularLocation>
</comment>
<dbReference type="Pfam" id="PF22667">
    <property type="entry name" value="Lon_lid"/>
    <property type="match status" value="1"/>
</dbReference>
<keyword evidence="5 14" id="KW-0378">Hydrolase</keyword>
<dbReference type="PANTHER" id="PTHR10046">
    <property type="entry name" value="ATP DEPENDENT LON PROTEASE FAMILY MEMBER"/>
    <property type="match status" value="1"/>
</dbReference>
<comment type="function">
    <text evidence="10 14">ATP-dependent serine protease that mediates the selective degradation of mutant and abnormal proteins as well as certain short-lived regulatory proteins. Required for cellular homeostasis and for survival from DNA damage and developmental changes induced by stress. Degrades polypeptides processively to yield small peptide fragments that are 5 to 10 amino acids long. Binds to DNA in a double-stranded, site-specific manner.</text>
</comment>
<dbReference type="STRING" id="471852.Tcur_1818"/>
<evidence type="ECO:0000256" key="8">
    <source>
        <dbReference type="ARBA" id="ARBA00023016"/>
    </source>
</evidence>
<feature type="active site" evidence="14 16">
    <location>
        <position position="696"/>
    </location>
</feature>
<dbReference type="PROSITE" id="PS51787">
    <property type="entry name" value="LON_N"/>
    <property type="match status" value="1"/>
</dbReference>
<evidence type="ECO:0000256" key="4">
    <source>
        <dbReference type="ARBA" id="ARBA00022741"/>
    </source>
</evidence>
<evidence type="ECO:0000256" key="19">
    <source>
        <dbReference type="RuleBase" id="RU000591"/>
    </source>
</evidence>
<dbReference type="Gene3D" id="3.30.230.10">
    <property type="match status" value="1"/>
</dbReference>
<dbReference type="Gene3D" id="2.30.130.40">
    <property type="entry name" value="LON domain-like"/>
    <property type="match status" value="1"/>
</dbReference>
<dbReference type="InterPro" id="IPR003111">
    <property type="entry name" value="Lon_prtase_N"/>
</dbReference>
<dbReference type="InterPro" id="IPR014721">
    <property type="entry name" value="Ribsml_uS5_D2-typ_fold_subgr"/>
</dbReference>
<dbReference type="AlphaFoldDB" id="D1ACQ2"/>
<dbReference type="InterPro" id="IPR008269">
    <property type="entry name" value="Lon_proteolytic"/>
</dbReference>
<dbReference type="Pfam" id="PF02190">
    <property type="entry name" value="LON_substr_bdg"/>
    <property type="match status" value="1"/>
</dbReference>
<dbReference type="PIRSF" id="PIRSF001174">
    <property type="entry name" value="Lon_proteas"/>
    <property type="match status" value="1"/>
</dbReference>
<dbReference type="InterPro" id="IPR027543">
    <property type="entry name" value="Lon_bac"/>
</dbReference>
<evidence type="ECO:0000256" key="13">
    <source>
        <dbReference type="ARBA" id="ARBA00082722"/>
    </source>
</evidence>
<dbReference type="FunFam" id="3.40.50.300:FF:000021">
    <property type="entry name" value="Lon protease homolog"/>
    <property type="match status" value="1"/>
</dbReference>
<dbReference type="GO" id="GO:0043565">
    <property type="term" value="F:sequence-specific DNA binding"/>
    <property type="evidence" value="ECO:0007669"/>
    <property type="project" value="UniProtKB-UniRule"/>
</dbReference>
<sequence length="798" mass="85333">MSETLTLPVLPLDGEVVLPGMVVPLDLSDGEIRAAVEAARAAERARGPGIRSAAKPRVLLVPRLNGQYAAVGTLGVIEQEGRLPGGGPGAVVRGVTRVRIGTGTTGPGAALWVEGTEIAVPPAGPRVPELAREYKGLVGAILQKRGAWQVVDIVQRIEDPSALADNAGYAPYLSAEQKVRLLETPDVAERLEMVIGWAREHLAEMDVAESIRKDVQEGMEKQQREFLLRRQLEAVRKELAELNGDPAGEEEDYRARIEAANLPEKVRQAALKEVGRLERAGDSSPESGWIRTWLDTILDMPWNERTEDSYDIAGARAVLDADHAGLEEVKDRIIEYLAVRKRRADRGLGVVGGRRSGAVLALVGPPGVGKTSLGESVARAMGRKFVRVALGGVRDEAEIRGHRRTYVGALPGRIVRAIREAGSMNPVVLLDEIDKVGSDYRGDPAAALLEVLDPAQNHTFRDHYLEVELDLSDVLFLATANVLEAIPGPLLDRMEVVTLDGYTEEEKVTIARDHLLPRQLEKAGLEPQEVTFTEQALRALAAEYTREAGVRALERSIARILRKLTAKAALDPSALPARVDAADLKDYLGRPRHTPESLLSPAERRTGVPGVATGLAVTGAGGDVLYVEASLADRQTGEVGVTLTGQLGDVMKESARIALSYLRSRGAELGLPVGDLADRGVHIHVPAGAVPKDGPSAGITMVTALASLLSGRPARADVAMTGEVSLTGRVLPIGGVKQKLLAAHRAGITTVLIPKRNEPDLDDVPAEVLRSLTVFTVTDVREVLELALEPAADGVVAA</sequence>
<dbReference type="InterPro" id="IPR004815">
    <property type="entry name" value="Lon_bac/euk-typ"/>
</dbReference>
<accession>D1ACQ2</accession>
<dbReference type="InterPro" id="IPR008268">
    <property type="entry name" value="Peptidase_S16_AS"/>
</dbReference>
<evidence type="ECO:0000256" key="3">
    <source>
        <dbReference type="ARBA" id="ARBA00022670"/>
    </source>
</evidence>
<dbReference type="InterPro" id="IPR027417">
    <property type="entry name" value="P-loop_NTPase"/>
</dbReference>
<evidence type="ECO:0000256" key="12">
    <source>
        <dbReference type="ARBA" id="ARBA00071934"/>
    </source>
</evidence>
<dbReference type="InterPro" id="IPR046336">
    <property type="entry name" value="Lon_prtase_N_sf"/>
</dbReference>
<keyword evidence="6 14" id="KW-0720">Serine protease</keyword>
<dbReference type="PRINTS" id="PR00830">
    <property type="entry name" value="ENDOLAPTASE"/>
</dbReference>
<dbReference type="HAMAP" id="MF_01973">
    <property type="entry name" value="lon_bact"/>
    <property type="match status" value="1"/>
</dbReference>
<feature type="active site" evidence="14 16">
    <location>
        <position position="739"/>
    </location>
</feature>
<dbReference type="Pfam" id="PF05362">
    <property type="entry name" value="Lon_C"/>
    <property type="match status" value="1"/>
</dbReference>
<dbReference type="EMBL" id="CP001738">
    <property type="protein sequence ID" value="ACY97391.1"/>
    <property type="molecule type" value="Genomic_DNA"/>
</dbReference>
<keyword evidence="3 14" id="KW-0645">Protease</keyword>
<keyword evidence="23" id="KW-1185">Reference proteome</keyword>
<evidence type="ECO:0000256" key="14">
    <source>
        <dbReference type="HAMAP-Rule" id="MF_01973"/>
    </source>
</evidence>
<evidence type="ECO:0000259" key="21">
    <source>
        <dbReference type="PROSITE" id="PS51787"/>
    </source>
</evidence>
<comment type="catalytic activity">
    <reaction evidence="9 14 15 18">
        <text>Hydrolysis of proteins in presence of ATP.</text>
        <dbReference type="EC" id="3.4.21.53"/>
    </reaction>
</comment>
<dbReference type="Gene3D" id="1.20.58.1480">
    <property type="match status" value="1"/>
</dbReference>
<gene>
    <name evidence="14" type="primary">lon</name>
    <name evidence="22" type="ordered locus">Tcur_1818</name>
</gene>
<dbReference type="SUPFAM" id="SSF52540">
    <property type="entry name" value="P-loop containing nucleoside triphosphate hydrolases"/>
    <property type="match status" value="1"/>
</dbReference>
<dbReference type="InterPro" id="IPR054594">
    <property type="entry name" value="Lon_lid"/>
</dbReference>
<comment type="induction">
    <text evidence="14">By heat shock.</text>
</comment>
<name>D1ACQ2_THECD</name>
<dbReference type="GO" id="GO:0005524">
    <property type="term" value="F:ATP binding"/>
    <property type="evidence" value="ECO:0007669"/>
    <property type="project" value="UniProtKB-UniRule"/>
</dbReference>
<dbReference type="Gene3D" id="1.20.5.5270">
    <property type="match status" value="1"/>
</dbReference>
<dbReference type="GO" id="GO:0004176">
    <property type="term" value="F:ATP-dependent peptidase activity"/>
    <property type="evidence" value="ECO:0007669"/>
    <property type="project" value="UniProtKB-UniRule"/>
</dbReference>
<dbReference type="NCBIfam" id="TIGR00763">
    <property type="entry name" value="lon"/>
    <property type="match status" value="1"/>
</dbReference>
<dbReference type="SUPFAM" id="SSF54211">
    <property type="entry name" value="Ribosomal protein S5 domain 2-like"/>
    <property type="match status" value="1"/>
</dbReference>
<evidence type="ECO:0000256" key="15">
    <source>
        <dbReference type="PIRNR" id="PIRNR001174"/>
    </source>
</evidence>
<organism evidence="22 23">
    <name type="scientific">Thermomonospora curvata (strain ATCC 19995 / DSM 43183 / JCM 3096 / KCTC 9072 / NBRC 15933 / NCIMB 10081 / Henssen B9)</name>
    <dbReference type="NCBI Taxonomy" id="471852"/>
    <lineage>
        <taxon>Bacteria</taxon>
        <taxon>Bacillati</taxon>
        <taxon>Actinomycetota</taxon>
        <taxon>Actinomycetes</taxon>
        <taxon>Streptosporangiales</taxon>
        <taxon>Thermomonosporaceae</taxon>
        <taxon>Thermomonospora</taxon>
    </lineage>
</organism>
<dbReference type="SUPFAM" id="SSF88697">
    <property type="entry name" value="PUA domain-like"/>
    <property type="match status" value="1"/>
</dbReference>
<dbReference type="KEGG" id="tcu:Tcur_1818"/>
<dbReference type="InterPro" id="IPR003959">
    <property type="entry name" value="ATPase_AAA_core"/>
</dbReference>
<evidence type="ECO:0000256" key="18">
    <source>
        <dbReference type="PROSITE-ProRule" id="PRU01122"/>
    </source>
</evidence>
<protein>
    <recommendedName>
        <fullName evidence="12 14">Lon protease</fullName>
        <ecNumber evidence="11 14">3.4.21.53</ecNumber>
    </recommendedName>
    <alternativeName>
        <fullName evidence="13 14">ATP-dependent protease La</fullName>
    </alternativeName>
</protein>
<keyword evidence="7 14" id="KW-0067">ATP-binding</keyword>
<dbReference type="EC" id="3.4.21.53" evidence="11 14"/>
<evidence type="ECO:0000256" key="16">
    <source>
        <dbReference type="PIRSR" id="PIRSR001174-1"/>
    </source>
</evidence>
<evidence type="ECO:0000256" key="7">
    <source>
        <dbReference type="ARBA" id="ARBA00022840"/>
    </source>
</evidence>
<dbReference type="Gene3D" id="1.10.8.60">
    <property type="match status" value="1"/>
</dbReference>
<dbReference type="GO" id="GO:0005737">
    <property type="term" value="C:cytoplasm"/>
    <property type="evidence" value="ECO:0007669"/>
    <property type="project" value="UniProtKB-SubCell"/>
</dbReference>
<feature type="binding site" evidence="14 17">
    <location>
        <begin position="364"/>
        <end position="371"/>
    </location>
    <ligand>
        <name>ATP</name>
        <dbReference type="ChEBI" id="CHEBI:30616"/>
    </ligand>
</feature>
<dbReference type="PROSITE" id="PS51786">
    <property type="entry name" value="LON_PROTEOLYTIC"/>
    <property type="match status" value="1"/>
</dbReference>
<evidence type="ECO:0000256" key="10">
    <source>
        <dbReference type="ARBA" id="ARBA00053875"/>
    </source>
</evidence>
<dbReference type="SMART" id="SM00464">
    <property type="entry name" value="LON"/>
    <property type="match status" value="1"/>
</dbReference>
<evidence type="ECO:0000256" key="11">
    <source>
        <dbReference type="ARBA" id="ARBA00066743"/>
    </source>
</evidence>
<dbReference type="RefSeq" id="WP_012852175.1">
    <property type="nucleotide sequence ID" value="NC_013510.1"/>
</dbReference>
<evidence type="ECO:0000313" key="22">
    <source>
        <dbReference type="EMBL" id="ACY97391.1"/>
    </source>
</evidence>
<dbReference type="GO" id="GO:0004252">
    <property type="term" value="F:serine-type endopeptidase activity"/>
    <property type="evidence" value="ECO:0007669"/>
    <property type="project" value="UniProtKB-UniRule"/>
</dbReference>
<evidence type="ECO:0000313" key="23">
    <source>
        <dbReference type="Proteomes" id="UP000001918"/>
    </source>
</evidence>
<dbReference type="CDD" id="cd19500">
    <property type="entry name" value="RecA-like_Lon"/>
    <property type="match status" value="1"/>
</dbReference>
<feature type="domain" description="Lon proteolytic" evidence="20">
    <location>
        <begin position="606"/>
        <end position="790"/>
    </location>
</feature>
<evidence type="ECO:0000259" key="20">
    <source>
        <dbReference type="PROSITE" id="PS51786"/>
    </source>
</evidence>
<dbReference type="Gene3D" id="3.40.50.300">
    <property type="entry name" value="P-loop containing nucleotide triphosphate hydrolases"/>
    <property type="match status" value="1"/>
</dbReference>
<dbReference type="SMART" id="SM00382">
    <property type="entry name" value="AAA"/>
    <property type="match status" value="1"/>
</dbReference>
<dbReference type="OrthoDB" id="9803599at2"/>
<dbReference type="HOGENOM" id="CLU_004109_4_3_11"/>
<dbReference type="GO" id="GO:0034605">
    <property type="term" value="P:cellular response to heat"/>
    <property type="evidence" value="ECO:0007669"/>
    <property type="project" value="UniProtKB-UniRule"/>
</dbReference>
<keyword evidence="8 14" id="KW-0346">Stress response</keyword>
<evidence type="ECO:0000256" key="5">
    <source>
        <dbReference type="ARBA" id="ARBA00022801"/>
    </source>
</evidence>
<proteinExistence type="evidence at transcript level"/>
<evidence type="ECO:0000256" key="1">
    <source>
        <dbReference type="ARBA" id="ARBA00004496"/>
    </source>
</evidence>
<dbReference type="InterPro" id="IPR015947">
    <property type="entry name" value="PUA-like_sf"/>
</dbReference>
<dbReference type="InterPro" id="IPR003593">
    <property type="entry name" value="AAA+_ATPase"/>
</dbReference>
<keyword evidence="2 14" id="KW-0963">Cytoplasm</keyword>
<keyword evidence="4 14" id="KW-0547">Nucleotide-binding</keyword>
<comment type="similarity">
    <text evidence="14 15 18 19">Belongs to the peptidase S16 family.</text>
</comment>
<reference evidence="22 23" key="1">
    <citation type="journal article" date="2011" name="Stand. Genomic Sci.">
        <title>Complete genome sequence of Thermomonospora curvata type strain (B9).</title>
        <authorList>
            <person name="Chertkov O."/>
            <person name="Sikorski J."/>
            <person name="Nolan M."/>
            <person name="Lapidus A."/>
            <person name="Lucas S."/>
            <person name="Del Rio T.G."/>
            <person name="Tice H."/>
            <person name="Cheng J.F."/>
            <person name="Goodwin L."/>
            <person name="Pitluck S."/>
            <person name="Liolios K."/>
            <person name="Ivanova N."/>
            <person name="Mavromatis K."/>
            <person name="Mikhailova N."/>
            <person name="Ovchinnikova G."/>
            <person name="Pati A."/>
            <person name="Chen A."/>
            <person name="Palaniappan K."/>
            <person name="Djao O.D."/>
            <person name="Land M."/>
            <person name="Hauser L."/>
            <person name="Chang Y.J."/>
            <person name="Jeffries C.D."/>
            <person name="Brettin T."/>
            <person name="Han C."/>
            <person name="Detter J.C."/>
            <person name="Rohde M."/>
            <person name="Goker M."/>
            <person name="Woyke T."/>
            <person name="Bristow J."/>
            <person name="Eisen J.A."/>
            <person name="Markowitz V."/>
            <person name="Hugenholtz P."/>
            <person name="Klenk H.P."/>
            <person name="Kyrpides N.C."/>
        </authorList>
    </citation>
    <scope>NUCLEOTIDE SEQUENCE [LARGE SCALE GENOMIC DNA]</scope>
    <source>
        <strain evidence="23">ATCC 19995 / DSM 43183 / JCM 3096 / KCTC 9072 / NBRC 15933 / NCIMB 10081 / Henssen B9</strain>
    </source>
</reference>
<dbReference type="GO" id="GO:0016887">
    <property type="term" value="F:ATP hydrolysis activity"/>
    <property type="evidence" value="ECO:0007669"/>
    <property type="project" value="UniProtKB-UniRule"/>
</dbReference>
<feature type="domain" description="Lon N-terminal" evidence="21">
    <location>
        <begin position="7"/>
        <end position="202"/>
    </location>
</feature>
<dbReference type="GO" id="GO:0006515">
    <property type="term" value="P:protein quality control for misfolded or incompletely synthesized proteins"/>
    <property type="evidence" value="ECO:0007669"/>
    <property type="project" value="UniProtKB-UniRule"/>
</dbReference>
<evidence type="ECO:0000256" key="9">
    <source>
        <dbReference type="ARBA" id="ARBA00050665"/>
    </source>
</evidence>
<dbReference type="eggNOG" id="COG0466">
    <property type="taxonomic scope" value="Bacteria"/>
</dbReference>